<protein>
    <submittedName>
        <fullName evidence="1">Uncharacterized protein</fullName>
    </submittedName>
</protein>
<reference evidence="1 2" key="1">
    <citation type="submission" date="2018-01" db="EMBL/GenBank/DDBJ databases">
        <title>Successful Treatment of Persistent Burkholderia cepacia Bacteremia with Ceftazidime-Avibactam.</title>
        <authorList>
            <person name="Tamma P."/>
            <person name="Fan Y."/>
            <person name="Bergman Y."/>
            <person name="Sick-Samuels A."/>
            <person name="Hsu A."/>
            <person name="Timp W."/>
            <person name="Simner P."/>
        </authorList>
    </citation>
    <scope>NUCLEOTIDE SEQUENCE [LARGE SCALE GENOMIC DNA]</scope>
    <source>
        <strain evidence="1 2">170816</strain>
    </source>
</reference>
<gene>
    <name evidence="1" type="ORF">C3743_23140</name>
</gene>
<proteinExistence type="predicted"/>
<accession>A0A2S5DVC8</accession>
<dbReference type="RefSeq" id="WP_089461583.1">
    <property type="nucleotide sequence ID" value="NZ_CM009575.1"/>
</dbReference>
<name>A0A2S5DVC8_9BURK</name>
<comment type="caution">
    <text evidence="1">The sequence shown here is derived from an EMBL/GenBank/DDBJ whole genome shotgun (WGS) entry which is preliminary data.</text>
</comment>
<sequence>MVYANLREGTGRYYKSSYYESLDPTEKGFVSYFLGMMAAKIVAADVLDVPWLFHLSMLQSLGGSATLIGRSAPDLIGLNRRMEWAVVEAKGRTNRHSPDAAAAAKLQTRQLRTINGRFPFVRVAVQAFFSPDLEFSVDDPDDYDDDAPDFQGNIDLAFERYYAYTVRAIHSNPKQISIAGDEFRFGVIDELGISVGLPTKVLTMLENRQFNSIARYLSERRFAEGAGVLPDGIAILLDKRWATEQMRLDLPSRDRSGTT</sequence>
<evidence type="ECO:0000313" key="1">
    <source>
        <dbReference type="EMBL" id="POZ83054.1"/>
    </source>
</evidence>
<dbReference type="Proteomes" id="UP000238655">
    <property type="component" value="Chromosome 1"/>
</dbReference>
<evidence type="ECO:0000313" key="2">
    <source>
        <dbReference type="Proteomes" id="UP000238655"/>
    </source>
</evidence>
<organism evidence="1 2">
    <name type="scientific">Burkholderia contaminans</name>
    <dbReference type="NCBI Taxonomy" id="488447"/>
    <lineage>
        <taxon>Bacteria</taxon>
        <taxon>Pseudomonadati</taxon>
        <taxon>Pseudomonadota</taxon>
        <taxon>Betaproteobacteria</taxon>
        <taxon>Burkholderiales</taxon>
        <taxon>Burkholderiaceae</taxon>
        <taxon>Burkholderia</taxon>
        <taxon>Burkholderia cepacia complex</taxon>
    </lineage>
</organism>
<dbReference type="EMBL" id="PQVP01000002">
    <property type="protein sequence ID" value="POZ83054.1"/>
    <property type="molecule type" value="Genomic_DNA"/>
</dbReference>
<dbReference type="AlphaFoldDB" id="A0A2S5DVC8"/>